<reference evidence="7 8" key="1">
    <citation type="submission" date="2019-03" db="EMBL/GenBank/DDBJ databases">
        <title>Genomic Encyclopedia of Archaeal and Bacterial Type Strains, Phase II (KMG-II): from individual species to whole genera.</title>
        <authorList>
            <person name="Goeker M."/>
        </authorList>
    </citation>
    <scope>NUCLEOTIDE SEQUENCE [LARGE SCALE GENOMIC DNA]</scope>
    <source>
        <strain evidence="7 8">DSM 27697</strain>
    </source>
</reference>
<dbReference type="EMBL" id="SMFU01000007">
    <property type="protein sequence ID" value="TCK08136.1"/>
    <property type="molecule type" value="Genomic_DNA"/>
</dbReference>
<dbReference type="InterPro" id="IPR050469">
    <property type="entry name" value="Diguanylate_Cyclase"/>
</dbReference>
<evidence type="ECO:0000313" key="7">
    <source>
        <dbReference type="EMBL" id="TCK08136.1"/>
    </source>
</evidence>
<keyword evidence="8" id="KW-1185">Reference proteome</keyword>
<dbReference type="PANTHER" id="PTHR45138">
    <property type="entry name" value="REGULATORY COMPONENTS OF SENSORY TRANSDUCTION SYSTEM"/>
    <property type="match status" value="1"/>
</dbReference>
<evidence type="ECO:0000256" key="4">
    <source>
        <dbReference type="ARBA" id="ARBA00029839"/>
    </source>
</evidence>
<dbReference type="Proteomes" id="UP000294546">
    <property type="component" value="Unassembled WGS sequence"/>
</dbReference>
<evidence type="ECO:0000256" key="2">
    <source>
        <dbReference type="ARBA" id="ARBA00012528"/>
    </source>
</evidence>
<dbReference type="GO" id="GO:0020037">
    <property type="term" value="F:heme binding"/>
    <property type="evidence" value="ECO:0007669"/>
    <property type="project" value="InterPro"/>
</dbReference>
<dbReference type="SUPFAM" id="SSF46458">
    <property type="entry name" value="Globin-like"/>
    <property type="match status" value="1"/>
</dbReference>
<dbReference type="InterPro" id="IPR029787">
    <property type="entry name" value="Nucleotide_cyclase"/>
</dbReference>
<dbReference type="CDD" id="cd01949">
    <property type="entry name" value="GGDEF"/>
    <property type="match status" value="1"/>
</dbReference>
<proteinExistence type="predicted"/>
<dbReference type="InterPro" id="IPR012292">
    <property type="entry name" value="Globin/Proto"/>
</dbReference>
<evidence type="ECO:0000256" key="3">
    <source>
        <dbReference type="ARBA" id="ARBA00015125"/>
    </source>
</evidence>
<accession>A0A4V2PE91</accession>
<dbReference type="InterPro" id="IPR043128">
    <property type="entry name" value="Rev_trsase/Diguanyl_cyclase"/>
</dbReference>
<comment type="caution">
    <text evidence="7">The sequence shown here is derived from an EMBL/GenBank/DDBJ whole genome shotgun (WGS) entry which is preliminary data.</text>
</comment>
<gene>
    <name evidence="7" type="ORF">CLV83_0209</name>
</gene>
<sequence length="384" mass="43541">MGPPGMKQTDLTLLEQLRITEFEIENRQRLFMISDEDVRLIVEARSIVEAGLDALVDRFYDLQTSVPEIALLIGDAETLGRLRNAQKRYISDLFSGVYDIDYVNNRLRIGLVHKRIGVDTTLYLSAVYILKALLSDLLSEHIVDLNRRAKTLAALEKVFLFDITLVFETYIRSLLSEIETSRKKSEQYASSLEEKVKDRTRQLEQMARTDPLTGLFSVRYLDESLTRYLRAAERRLEPVSLVYIDVNDFKEFNDSQGHQRGDEILRAVGSAIRQVSRAEDGCFRYGGDEFCIILPNCDREQAQKNYCDRLVEELDKAEQNVVLSIGIAQTGPESYASATALIAQADSAMYQSKAEFKSCPQLDGAELPALEADQVTDEALLKQK</sequence>
<dbReference type="NCBIfam" id="TIGR00254">
    <property type="entry name" value="GGDEF"/>
    <property type="match status" value="1"/>
</dbReference>
<dbReference type="Pfam" id="PF00990">
    <property type="entry name" value="GGDEF"/>
    <property type="match status" value="1"/>
</dbReference>
<dbReference type="EC" id="2.7.7.65" evidence="2"/>
<dbReference type="FunFam" id="3.30.70.270:FF:000001">
    <property type="entry name" value="Diguanylate cyclase domain protein"/>
    <property type="match status" value="1"/>
</dbReference>
<dbReference type="InterPro" id="IPR009050">
    <property type="entry name" value="Globin-like_sf"/>
</dbReference>
<dbReference type="PANTHER" id="PTHR45138:SF9">
    <property type="entry name" value="DIGUANYLATE CYCLASE DGCM-RELATED"/>
    <property type="match status" value="1"/>
</dbReference>
<dbReference type="SUPFAM" id="SSF55073">
    <property type="entry name" value="Nucleotide cyclase"/>
    <property type="match status" value="1"/>
</dbReference>
<dbReference type="GO" id="GO:0052621">
    <property type="term" value="F:diguanylate cyclase activity"/>
    <property type="evidence" value="ECO:0007669"/>
    <property type="project" value="UniProtKB-EC"/>
</dbReference>
<dbReference type="InterPro" id="IPR000160">
    <property type="entry name" value="GGDEF_dom"/>
</dbReference>
<evidence type="ECO:0000259" key="6">
    <source>
        <dbReference type="PROSITE" id="PS50887"/>
    </source>
</evidence>
<evidence type="ECO:0000256" key="1">
    <source>
        <dbReference type="ARBA" id="ARBA00001946"/>
    </source>
</evidence>
<dbReference type="AlphaFoldDB" id="A0A4V2PE91"/>
<dbReference type="InterPro" id="IPR044398">
    <property type="entry name" value="Globin-sensor_dom"/>
</dbReference>
<dbReference type="Gene3D" id="3.30.70.270">
    <property type="match status" value="1"/>
</dbReference>
<protein>
    <recommendedName>
        <fullName evidence="3">Diguanylate cyclase DosC</fullName>
        <ecNumber evidence="2">2.7.7.65</ecNumber>
    </recommendedName>
    <alternativeName>
        <fullName evidence="4">Direct oxygen-sensing cyclase</fullName>
    </alternativeName>
</protein>
<dbReference type="Pfam" id="PF11563">
    <property type="entry name" value="Protoglobin"/>
    <property type="match status" value="1"/>
</dbReference>
<comment type="cofactor">
    <cofactor evidence="1">
        <name>Mg(2+)</name>
        <dbReference type="ChEBI" id="CHEBI:18420"/>
    </cofactor>
</comment>
<dbReference type="Gene3D" id="1.10.490.10">
    <property type="entry name" value="Globins"/>
    <property type="match status" value="1"/>
</dbReference>
<organism evidence="7 8">
    <name type="scientific">Marinobacterium mangrovicola</name>
    <dbReference type="NCBI Taxonomy" id="1476959"/>
    <lineage>
        <taxon>Bacteria</taxon>
        <taxon>Pseudomonadati</taxon>
        <taxon>Pseudomonadota</taxon>
        <taxon>Gammaproteobacteria</taxon>
        <taxon>Oceanospirillales</taxon>
        <taxon>Oceanospirillaceae</taxon>
        <taxon>Marinobacterium</taxon>
    </lineage>
</organism>
<dbReference type="PROSITE" id="PS50887">
    <property type="entry name" value="GGDEF"/>
    <property type="match status" value="1"/>
</dbReference>
<feature type="domain" description="GGDEF" evidence="6">
    <location>
        <begin position="237"/>
        <end position="365"/>
    </location>
</feature>
<evidence type="ECO:0000313" key="8">
    <source>
        <dbReference type="Proteomes" id="UP000294546"/>
    </source>
</evidence>
<evidence type="ECO:0000256" key="5">
    <source>
        <dbReference type="ARBA" id="ARBA00034247"/>
    </source>
</evidence>
<dbReference type="GO" id="GO:0019825">
    <property type="term" value="F:oxygen binding"/>
    <property type="evidence" value="ECO:0007669"/>
    <property type="project" value="InterPro"/>
</dbReference>
<dbReference type="SMART" id="SM00267">
    <property type="entry name" value="GGDEF"/>
    <property type="match status" value="1"/>
</dbReference>
<comment type="catalytic activity">
    <reaction evidence="5">
        <text>2 GTP = 3',3'-c-di-GMP + 2 diphosphate</text>
        <dbReference type="Rhea" id="RHEA:24898"/>
        <dbReference type="ChEBI" id="CHEBI:33019"/>
        <dbReference type="ChEBI" id="CHEBI:37565"/>
        <dbReference type="ChEBI" id="CHEBI:58805"/>
        <dbReference type="EC" id="2.7.7.65"/>
    </reaction>
</comment>
<name>A0A4V2PE91_9GAMM</name>